<dbReference type="PANTHER" id="PTHR34474">
    <property type="entry name" value="SIGNAL TRANSDUCTION PROTEIN TRAP"/>
    <property type="match status" value="1"/>
</dbReference>
<sequence length="173" mass="20088">MKFYITYGTYGYLRQIQLNNQSHQLLIFSGDDQSVMIDETENETVFQQPKSYRVLTRLGKLSADNFHALISIPTTEDHKYQLENKLENYVPSLDSSEGFNSFRLLKPIHSNIYKVFFGFTSRKAYEDFKKSSAFREHFSKEGVRPLAGSSSAHASYLEQYFYPISEEDTTEES</sequence>
<proteinExistence type="inferred from homology"/>
<dbReference type="Pfam" id="PF03992">
    <property type="entry name" value="ABM"/>
    <property type="match status" value="1"/>
</dbReference>
<dbReference type="PROSITE" id="PS51725">
    <property type="entry name" value="ABM"/>
    <property type="match status" value="1"/>
</dbReference>
<dbReference type="EMBL" id="UHEF01000001">
    <property type="protein sequence ID" value="SUM88247.1"/>
    <property type="molecule type" value="Genomic_DNA"/>
</dbReference>
<evidence type="ECO:0000313" key="7">
    <source>
        <dbReference type="EMBL" id="SUM88247.1"/>
    </source>
</evidence>
<evidence type="ECO:0000313" key="5">
    <source>
        <dbReference type="EMBL" id="CAD7359388.1"/>
    </source>
</evidence>
<reference evidence="6 9" key="1">
    <citation type="submission" date="2018-01" db="EMBL/GenBank/DDBJ databases">
        <title>Complete genome sequence of Staphylococcus Scheliferi isolated from human.</title>
        <authorList>
            <person name="Abouelkhair M.A."/>
            <person name="Bemis D.A."/>
            <person name="Kania S.A."/>
        </authorList>
    </citation>
    <scope>NUCLEOTIDE SEQUENCE [LARGE SCALE GENOMIC DNA]</scope>
    <source>
        <strain evidence="6 9">ATCC 43808</strain>
    </source>
</reference>
<dbReference type="Proteomes" id="UP000264146">
    <property type="component" value="Chromosome"/>
</dbReference>
<accession>A0A7Z7QNZ8</accession>
<dbReference type="RefSeq" id="WP_016425440.1">
    <property type="nucleotide sequence ID" value="NZ_CABKRV010000001.1"/>
</dbReference>
<dbReference type="AlphaFoldDB" id="A0A7Z7QNZ8"/>
<dbReference type="PANTHER" id="PTHR34474:SF2">
    <property type="entry name" value="SIGNAL TRANSDUCTION PROTEIN TRAP"/>
    <property type="match status" value="1"/>
</dbReference>
<keyword evidence="9" id="KW-1185">Reference proteome</keyword>
<dbReference type="InterPro" id="IPR007138">
    <property type="entry name" value="ABM_dom"/>
</dbReference>
<comment type="similarity">
    <text evidence="1">Belongs to the TRAP family.</text>
</comment>
<dbReference type="Gene3D" id="3.30.70.100">
    <property type="match status" value="1"/>
</dbReference>
<evidence type="ECO:0000313" key="9">
    <source>
        <dbReference type="Proteomes" id="UP000572988"/>
    </source>
</evidence>
<gene>
    <name evidence="7" type="primary">traP</name>
    <name evidence="6" type="ORF">C1O36_10620</name>
    <name evidence="7" type="ORF">NCTC12218_01023</name>
</gene>
<evidence type="ECO:0000256" key="3">
    <source>
        <dbReference type="ARBA" id="ARBA00032861"/>
    </source>
</evidence>
<dbReference type="Proteomes" id="UP000572988">
    <property type="component" value="Unassembled WGS sequence"/>
</dbReference>
<evidence type="ECO:0000313" key="6">
    <source>
        <dbReference type="EMBL" id="NHA34916.1"/>
    </source>
</evidence>
<evidence type="ECO:0000313" key="8">
    <source>
        <dbReference type="Proteomes" id="UP000264146"/>
    </source>
</evidence>
<dbReference type="InterPro" id="IPR011008">
    <property type="entry name" value="Dimeric_a/b-barrel"/>
</dbReference>
<reference evidence="5 8" key="3">
    <citation type="submission" date="2020-11" db="EMBL/GenBank/DDBJ databases">
        <authorList>
            <consortium name="Pathogen Informatics"/>
        </authorList>
    </citation>
    <scope>NUCLEOTIDE SEQUENCE [LARGE SCALE GENOMIC DNA]</scope>
    <source>
        <strain evidence="5 8">NCTC12218</strain>
    </source>
</reference>
<dbReference type="InterPro" id="IPR050404">
    <property type="entry name" value="Heme-degrading_MO"/>
</dbReference>
<protein>
    <recommendedName>
        <fullName evidence="2">Signal transduction protein TRAP</fullName>
    </recommendedName>
    <alternativeName>
        <fullName evidence="3">Target of RNAIII-activating protein</fullName>
    </alternativeName>
</protein>
<evidence type="ECO:0000256" key="1">
    <source>
        <dbReference type="ARBA" id="ARBA00009267"/>
    </source>
</evidence>
<reference evidence="7" key="2">
    <citation type="submission" date="2018-06" db="EMBL/GenBank/DDBJ databases">
        <authorList>
            <consortium name="Pathogen Informatics"/>
            <person name="Doyle S."/>
        </authorList>
    </citation>
    <scope>NUCLEOTIDE SEQUENCE [LARGE SCALE GENOMIC DNA]</scope>
    <source>
        <strain evidence="7">NCTC12218</strain>
    </source>
</reference>
<dbReference type="SUPFAM" id="SSF54909">
    <property type="entry name" value="Dimeric alpha+beta barrel"/>
    <property type="match status" value="1"/>
</dbReference>
<organism evidence="7">
    <name type="scientific">Staphylococcus schleiferi</name>
    <dbReference type="NCBI Taxonomy" id="1295"/>
    <lineage>
        <taxon>Bacteria</taxon>
        <taxon>Bacillati</taxon>
        <taxon>Bacillota</taxon>
        <taxon>Bacilli</taxon>
        <taxon>Bacillales</taxon>
        <taxon>Staphylococcaceae</taxon>
        <taxon>Staphylococcus</taxon>
    </lineage>
</organism>
<name>A0A7Z7QNZ8_STASC</name>
<feature type="domain" description="ABM" evidence="4">
    <location>
        <begin position="66"/>
        <end position="157"/>
    </location>
</feature>
<dbReference type="EMBL" id="LR962863">
    <property type="protein sequence ID" value="CAD7359388.1"/>
    <property type="molecule type" value="Genomic_DNA"/>
</dbReference>
<evidence type="ECO:0000259" key="4">
    <source>
        <dbReference type="PROSITE" id="PS51725"/>
    </source>
</evidence>
<evidence type="ECO:0000256" key="2">
    <source>
        <dbReference type="ARBA" id="ARBA00018486"/>
    </source>
</evidence>
<dbReference type="EMBL" id="POVK01000042">
    <property type="protein sequence ID" value="NHA34916.1"/>
    <property type="molecule type" value="Genomic_DNA"/>
</dbReference>
<dbReference type="GeneID" id="93789731"/>